<evidence type="ECO:0000256" key="7">
    <source>
        <dbReference type="HAMAP-Rule" id="MF_01322"/>
    </source>
</evidence>
<dbReference type="Gene3D" id="1.10.274.100">
    <property type="entry name" value="RNA polymerase Rpb1, domain 3"/>
    <property type="match status" value="1"/>
</dbReference>
<comment type="catalytic activity">
    <reaction evidence="6 7 8">
        <text>RNA(n) + a ribonucleoside 5'-triphosphate = RNA(n+1) + diphosphate</text>
        <dbReference type="Rhea" id="RHEA:21248"/>
        <dbReference type="Rhea" id="RHEA-COMP:14527"/>
        <dbReference type="Rhea" id="RHEA-COMP:17342"/>
        <dbReference type="ChEBI" id="CHEBI:33019"/>
        <dbReference type="ChEBI" id="CHEBI:61557"/>
        <dbReference type="ChEBI" id="CHEBI:140395"/>
        <dbReference type="EC" id="2.7.7.6"/>
    </reaction>
</comment>
<dbReference type="SUPFAM" id="SSF64484">
    <property type="entry name" value="beta and beta-prime subunits of DNA dependent RNA-polymerase"/>
    <property type="match status" value="1"/>
</dbReference>
<dbReference type="FunFam" id="1.10.150.390:FF:000002">
    <property type="entry name" value="DNA-directed RNA polymerase subunit beta"/>
    <property type="match status" value="1"/>
</dbReference>
<evidence type="ECO:0000259" key="9">
    <source>
        <dbReference type="SMART" id="SM00663"/>
    </source>
</evidence>
<feature type="binding site" evidence="7">
    <location>
        <position position="950"/>
    </location>
    <ligand>
        <name>Zn(2+)</name>
        <dbReference type="ChEBI" id="CHEBI:29105"/>
        <label>2</label>
    </ligand>
</feature>
<gene>
    <name evidence="7" type="primary">rpoC</name>
    <name evidence="10" type="ORF">ASB62_02850</name>
</gene>
<dbReference type="PANTHER" id="PTHR19376:SF54">
    <property type="entry name" value="DNA-DIRECTED RNA POLYMERASE SUBUNIT BETA"/>
    <property type="match status" value="1"/>
</dbReference>
<dbReference type="Gene3D" id="4.10.860.120">
    <property type="entry name" value="RNA polymerase II, clamp domain"/>
    <property type="match status" value="1"/>
</dbReference>
<comment type="cofactor">
    <cofactor evidence="7">
        <name>Mg(2+)</name>
        <dbReference type="ChEBI" id="CHEBI:18420"/>
    </cofactor>
    <text evidence="7">Binds 1 Mg(2+) ion per subunit.</text>
</comment>
<dbReference type="Gene3D" id="2.40.50.100">
    <property type="match status" value="3"/>
</dbReference>
<name>A0A124GA91_CHLLI</name>
<sequence length="1496" mass="166666">MIFSQGASPLKGDFSRIKFSIASPESILAHSRGEVLKPETINYRTFKPERDGLMCEKIFGPTKDWECYCGKYKRVRYKGIICDRCGVEVTTKSVRRERMGHISLAVPVVHTWFFRSVPSKIGALLDLSTKELERIIYYEVYVVINPGEPGEKQGIKKLDRLTEEQYFQIITEYEDNQDLDDTDSAKFVAKMGGEAIHMLLKSIDLNETAVTLRKVLRESSSEQKRADALKRLKVVESFRKSYEPQKKTRKKPGGLFPEDEIPEPYVYEGNKPEYMVMEVVPVIPPELRPLVPLEGGRFATSDLNDLYRRVIIRNNRLKKLIDIRAPEVILRNEKRMLQEAVDALFDNSRKANAVKTGESNRPLKSLSDALKGKQGRFRQNLLGKRVDYSGRSVIVVGPELKLHECGLPKSMAIELFQPFVIRRLVERGIAKSVKSAKKLIDKKDPIVWDVLEKVIDGRPVLLNRAPTLHRLGIQAFQPVLIEGKAIQIHPLVCTAFNADFDGDQMAVHVPLSQEAQLEASLLMLSSHNLILPQSGKPVTVPSQDMVLGMYYLTKSRSGEEGEGRIFYDSEDVLIAYNEQRVGLHAQIFVCFNGPVDQKFDPLRVLETVIDEKSEKYGWLRSQLEQKKMLLTTVGRVIFNQHVPESIGFINRVIDKKVAKELIGRLSSEVGNVETAKFLDNIKEVGFHYAMKGGLSVGLSDAIVPETKVRHIKSAQKDSTKVVKEYNRGTLTDNERYNQIVDVWQKTSNIVAEESYQKLKKDREGFNPLYMMLDSGARGSREQVRQLTGMRGLIARPQKSMSGQPGEIIENPIISNLKEGLTVLEYFISTHGARKGLSDTSLKTADAGYLTRRLHDVAQDVIVTIDDCGTTRGLHVYRNIEEETSGQIKFREKIRGRVAARDIYDTLNNNVVVKAGEIITDELADLVQDTAGVEEAEIRSVLTCESKVGICSKCYGTNLSVHKLVEIGEAVGVIAAQSIGEPGTQLTLRTFHQGGTAQGGISETETKAFNEGVLEFEDVKTVEHSSINEDGVEDLRTIVIQKNGKINIVDPESGKVLKRYVIPHGAHLHCRSGNAVKKDQVLFSSEPNSTQIIAEQPGSVRFADIEKGVTYKEEVDPQTGFAQHTIINWRSKLRANETREPRIMIVDASGEVRKTYPVPIKSNLYVEDGQKVLPGDIIAKVPRNLDRVGGDITAGLPKVTELFEARIPSDPAIVSEIDGYVSFGSQRRSSKEIKVKNDFGEEKIYYVQVGKHVLANEGDEVKAGDPMTDGAVSPQDILRIQGPNAVQQYLVNEIQKVYQINAGVEINDKHLEVIVRQMLQKVRVEEPGDTELLPGDLIDRSAFIEANENIGEKVRVTDKGDAPARIQDGQLCNMRDIAKLNRELRKNSKRLVVIEPTLQATSHPVLLGITSAALQTESVISAASFQETTKVLTDAAVAGKIDNLLGLKENVIVGKLIPAGTGLKRYRTIRLTGDTQKSAAVAPAVTIPDKETGEPGI</sequence>
<dbReference type="GO" id="GO:0003899">
    <property type="term" value="F:DNA-directed RNA polymerase activity"/>
    <property type="evidence" value="ECO:0007669"/>
    <property type="project" value="UniProtKB-UniRule"/>
</dbReference>
<comment type="similarity">
    <text evidence="7 8">Belongs to the RNA polymerase beta' chain family.</text>
</comment>
<dbReference type="Pfam" id="PF04998">
    <property type="entry name" value="RNA_pol_Rpb1_5"/>
    <property type="match status" value="1"/>
</dbReference>
<dbReference type="CDD" id="cd02655">
    <property type="entry name" value="RNAP_beta'_C"/>
    <property type="match status" value="1"/>
</dbReference>
<dbReference type="GO" id="GO:0000287">
    <property type="term" value="F:magnesium ion binding"/>
    <property type="evidence" value="ECO:0007669"/>
    <property type="project" value="UniProtKB-UniRule"/>
</dbReference>
<dbReference type="GO" id="GO:0006351">
    <property type="term" value="P:DNA-templated transcription"/>
    <property type="evidence" value="ECO:0007669"/>
    <property type="project" value="UniProtKB-UniRule"/>
</dbReference>
<evidence type="ECO:0000313" key="11">
    <source>
        <dbReference type="Proteomes" id="UP000053937"/>
    </source>
</evidence>
<keyword evidence="5 7" id="KW-0804">Transcription</keyword>
<keyword evidence="1 7" id="KW-0240">DNA-directed RNA polymerase</keyword>
<dbReference type="GO" id="GO:0008270">
    <property type="term" value="F:zinc ion binding"/>
    <property type="evidence" value="ECO:0007669"/>
    <property type="project" value="UniProtKB-UniRule"/>
</dbReference>
<keyword evidence="11" id="KW-1185">Reference proteome</keyword>
<dbReference type="SMART" id="SM00663">
    <property type="entry name" value="RPOLA_N"/>
    <property type="match status" value="1"/>
</dbReference>
<evidence type="ECO:0000256" key="1">
    <source>
        <dbReference type="ARBA" id="ARBA00022478"/>
    </source>
</evidence>
<dbReference type="OrthoDB" id="9815296at2"/>
<comment type="cofactor">
    <cofactor evidence="7">
        <name>Zn(2+)</name>
        <dbReference type="ChEBI" id="CHEBI:29105"/>
    </cofactor>
    <text evidence="7">Binds 2 Zn(2+) ions per subunit.</text>
</comment>
<comment type="function">
    <text evidence="7 8">DNA-dependent RNA polymerase catalyzes the transcription of DNA into RNA using the four ribonucleoside triphosphates as substrates.</text>
</comment>
<dbReference type="InterPro" id="IPR038120">
    <property type="entry name" value="Rpb1_funnel_sf"/>
</dbReference>
<dbReference type="Gene3D" id="1.10.132.30">
    <property type="match status" value="1"/>
</dbReference>
<evidence type="ECO:0000256" key="4">
    <source>
        <dbReference type="ARBA" id="ARBA00022723"/>
    </source>
</evidence>
<evidence type="ECO:0000256" key="8">
    <source>
        <dbReference type="RuleBase" id="RU004279"/>
    </source>
</evidence>
<dbReference type="Gene3D" id="2.40.40.20">
    <property type="match status" value="1"/>
</dbReference>
<dbReference type="Gene3D" id="1.10.150.390">
    <property type="match status" value="1"/>
</dbReference>
<proteinExistence type="inferred from homology"/>
<keyword evidence="2 7" id="KW-0808">Transferase</keyword>
<evidence type="ECO:0000313" key="10">
    <source>
        <dbReference type="EMBL" id="KUL31480.1"/>
    </source>
</evidence>
<dbReference type="InterPro" id="IPR007066">
    <property type="entry name" value="RNA_pol_Rpb1_3"/>
</dbReference>
<feature type="binding site" evidence="7">
    <location>
        <position position="82"/>
    </location>
    <ligand>
        <name>Zn(2+)</name>
        <dbReference type="ChEBI" id="CHEBI:29105"/>
        <label>1</label>
    </ligand>
</feature>
<dbReference type="HAMAP" id="MF_01322">
    <property type="entry name" value="RNApol_bact_RpoC"/>
    <property type="match status" value="1"/>
</dbReference>
<dbReference type="InterPro" id="IPR012754">
    <property type="entry name" value="DNA-dir_RpoC_beta_prime_bact"/>
</dbReference>
<feature type="binding site" evidence="7">
    <location>
        <position position="499"/>
    </location>
    <ligand>
        <name>Mg(2+)</name>
        <dbReference type="ChEBI" id="CHEBI:18420"/>
    </ligand>
</feature>
<evidence type="ECO:0000256" key="2">
    <source>
        <dbReference type="ARBA" id="ARBA00022679"/>
    </source>
</evidence>
<dbReference type="EC" id="2.7.7.6" evidence="7"/>
<organism evidence="10 11">
    <name type="scientific">Chlorobium limicola</name>
    <dbReference type="NCBI Taxonomy" id="1092"/>
    <lineage>
        <taxon>Bacteria</taxon>
        <taxon>Pseudomonadati</taxon>
        <taxon>Chlorobiota</taxon>
        <taxon>Chlorobiia</taxon>
        <taxon>Chlorobiales</taxon>
        <taxon>Chlorobiaceae</taxon>
        <taxon>Chlorobium/Pelodictyon group</taxon>
        <taxon>Chlorobium</taxon>
    </lineage>
</organism>
<dbReference type="InterPro" id="IPR044893">
    <property type="entry name" value="RNA_pol_Rpb1_clamp_domain"/>
</dbReference>
<dbReference type="GO" id="GO:0003677">
    <property type="term" value="F:DNA binding"/>
    <property type="evidence" value="ECO:0007669"/>
    <property type="project" value="UniProtKB-UniRule"/>
</dbReference>
<protein>
    <recommendedName>
        <fullName evidence="7">DNA-directed RNA polymerase subunit beta'</fullName>
        <shortName evidence="7">RNAP subunit beta'</shortName>
        <ecNumber evidence="7">2.7.7.6</ecNumber>
    </recommendedName>
    <alternativeName>
        <fullName evidence="7">RNA polymerase subunit beta'</fullName>
    </alternativeName>
    <alternativeName>
        <fullName evidence="7">Transcriptase subunit beta'</fullName>
    </alternativeName>
</protein>
<dbReference type="Gene3D" id="1.10.40.90">
    <property type="match status" value="1"/>
</dbReference>
<feature type="binding site" evidence="7">
    <location>
        <position position="67"/>
    </location>
    <ligand>
        <name>Zn(2+)</name>
        <dbReference type="ChEBI" id="CHEBI:29105"/>
        <label>1</label>
    </ligand>
</feature>
<dbReference type="PANTHER" id="PTHR19376">
    <property type="entry name" value="DNA-DIRECTED RNA POLYMERASE"/>
    <property type="match status" value="1"/>
</dbReference>
<dbReference type="InterPro" id="IPR007080">
    <property type="entry name" value="RNA_pol_Rpb1_1"/>
</dbReference>
<comment type="subunit">
    <text evidence="7">The RNAP catalytic core consists of 2 alpha, 1 beta, 1 beta' and 1 omega subunit. When a sigma factor is associated with the core the holoenzyme is formed, which can initiate transcription.</text>
</comment>
<dbReference type="Pfam" id="PF05000">
    <property type="entry name" value="RNA_pol_Rpb1_4"/>
    <property type="match status" value="1"/>
</dbReference>
<keyword evidence="4 7" id="KW-0479">Metal-binding</keyword>
<feature type="binding site" evidence="7">
    <location>
        <position position="953"/>
    </location>
    <ligand>
        <name>Zn(2+)</name>
        <dbReference type="ChEBI" id="CHEBI:29105"/>
        <label>2</label>
    </ligand>
</feature>
<dbReference type="Proteomes" id="UP000053937">
    <property type="component" value="Unassembled WGS sequence"/>
</dbReference>
<keyword evidence="3 7" id="KW-0548">Nucleotidyltransferase</keyword>
<keyword evidence="7" id="KW-0460">Magnesium</keyword>
<feature type="binding site" evidence="7">
    <location>
        <position position="867"/>
    </location>
    <ligand>
        <name>Zn(2+)</name>
        <dbReference type="ChEBI" id="CHEBI:29105"/>
        <label>2</label>
    </ligand>
</feature>
<dbReference type="InterPro" id="IPR006592">
    <property type="entry name" value="RNA_pol_N"/>
</dbReference>
<dbReference type="Pfam" id="PF04997">
    <property type="entry name" value="RNA_pol_Rpb1_1"/>
    <property type="match status" value="1"/>
</dbReference>
<dbReference type="Pfam" id="PF00623">
    <property type="entry name" value="RNA_pol_Rpb1_2"/>
    <property type="match status" value="1"/>
</dbReference>
<feature type="binding site" evidence="7">
    <location>
        <position position="85"/>
    </location>
    <ligand>
        <name>Zn(2+)</name>
        <dbReference type="ChEBI" id="CHEBI:29105"/>
        <label>1</label>
    </ligand>
</feature>
<dbReference type="GO" id="GO:0000428">
    <property type="term" value="C:DNA-directed RNA polymerase complex"/>
    <property type="evidence" value="ECO:0007669"/>
    <property type="project" value="UniProtKB-KW"/>
</dbReference>
<dbReference type="InterPro" id="IPR000722">
    <property type="entry name" value="RNA_pol_asu"/>
</dbReference>
<feature type="binding site" evidence="7">
    <location>
        <position position="943"/>
    </location>
    <ligand>
        <name>Zn(2+)</name>
        <dbReference type="ChEBI" id="CHEBI:29105"/>
        <label>2</label>
    </ligand>
</feature>
<comment type="caution">
    <text evidence="10">The sequence shown here is derived from an EMBL/GenBank/DDBJ whole genome shotgun (WGS) entry which is preliminary data.</text>
</comment>
<dbReference type="Pfam" id="PF04983">
    <property type="entry name" value="RNA_pol_Rpb1_3"/>
    <property type="match status" value="1"/>
</dbReference>
<evidence type="ECO:0000256" key="5">
    <source>
        <dbReference type="ARBA" id="ARBA00023163"/>
    </source>
</evidence>
<accession>A0A124GA91</accession>
<dbReference type="InterPro" id="IPR045867">
    <property type="entry name" value="DNA-dir_RpoC_beta_prime"/>
</dbReference>
<dbReference type="RefSeq" id="WP_059138539.1">
    <property type="nucleotide sequence ID" value="NZ_LMBR01000056.1"/>
</dbReference>
<dbReference type="Gene3D" id="1.10.1790.20">
    <property type="match status" value="1"/>
</dbReference>
<dbReference type="NCBIfam" id="TIGR02386">
    <property type="entry name" value="rpoC_TIGR"/>
    <property type="match status" value="1"/>
</dbReference>
<evidence type="ECO:0000256" key="3">
    <source>
        <dbReference type="ARBA" id="ARBA00022695"/>
    </source>
</evidence>
<feature type="binding site" evidence="7">
    <location>
        <position position="501"/>
    </location>
    <ligand>
        <name>Mg(2+)</name>
        <dbReference type="ChEBI" id="CHEBI:18420"/>
    </ligand>
</feature>
<evidence type="ECO:0000256" key="6">
    <source>
        <dbReference type="ARBA" id="ARBA00048552"/>
    </source>
</evidence>
<dbReference type="InterPro" id="IPR042102">
    <property type="entry name" value="RNA_pol_Rpb1_3_sf"/>
</dbReference>
<feature type="domain" description="RNA polymerase N-terminal" evidence="9">
    <location>
        <begin position="273"/>
        <end position="553"/>
    </location>
</feature>
<feature type="binding site" evidence="7">
    <location>
        <position position="503"/>
    </location>
    <ligand>
        <name>Mg(2+)</name>
        <dbReference type="ChEBI" id="CHEBI:18420"/>
    </ligand>
</feature>
<dbReference type="InterPro" id="IPR007083">
    <property type="entry name" value="RNA_pol_Rpb1_4"/>
</dbReference>
<dbReference type="InterPro" id="IPR007081">
    <property type="entry name" value="RNA_pol_Rpb1_5"/>
</dbReference>
<keyword evidence="7" id="KW-0862">Zinc</keyword>
<reference evidence="10 11" key="1">
    <citation type="submission" date="2015-10" db="EMBL/GenBank/DDBJ databases">
        <title>Draft Genome Sequence of Chlorobium limicola strain Frasassi Growing under Artificial Lighting in the Frasassi Cave System.</title>
        <authorList>
            <person name="Mansor M."/>
            <person name="Macalady J."/>
        </authorList>
    </citation>
    <scope>NUCLEOTIDE SEQUENCE [LARGE SCALE GENOMIC DNA]</scope>
    <source>
        <strain evidence="10 11">Frasassi</strain>
    </source>
</reference>
<dbReference type="EMBL" id="LMBR01000056">
    <property type="protein sequence ID" value="KUL31480.1"/>
    <property type="molecule type" value="Genomic_DNA"/>
</dbReference>
<dbReference type="CDD" id="cd01609">
    <property type="entry name" value="RNAP_beta'_N"/>
    <property type="match status" value="1"/>
</dbReference>
<feature type="binding site" evidence="7">
    <location>
        <position position="69"/>
    </location>
    <ligand>
        <name>Zn(2+)</name>
        <dbReference type="ChEBI" id="CHEBI:29105"/>
        <label>1</label>
    </ligand>
</feature>